<reference evidence="1" key="2">
    <citation type="submission" date="2015-02" db="UniProtKB">
        <authorList>
            <consortium name="EnsemblMetazoa"/>
        </authorList>
    </citation>
    <scope>IDENTIFICATION</scope>
</reference>
<protein>
    <submittedName>
        <fullName evidence="1">Uncharacterized protein</fullName>
    </submittedName>
</protein>
<dbReference type="EMBL" id="JH430495">
    <property type="status" value="NOT_ANNOTATED_CDS"/>
    <property type="molecule type" value="Genomic_DNA"/>
</dbReference>
<dbReference type="Proteomes" id="UP000014500">
    <property type="component" value="Unassembled WGS sequence"/>
</dbReference>
<evidence type="ECO:0000313" key="1">
    <source>
        <dbReference type="EnsemblMetazoa" id="SMAR014702-PA"/>
    </source>
</evidence>
<name>T1JLH2_STRMM</name>
<keyword evidence="2" id="KW-1185">Reference proteome</keyword>
<dbReference type="EnsemblMetazoa" id="SMAR014702-RA">
    <property type="protein sequence ID" value="SMAR014702-PA"/>
    <property type="gene ID" value="SMAR014702"/>
</dbReference>
<dbReference type="HOGENOM" id="CLU_3435812_0_0_1"/>
<evidence type="ECO:0000313" key="2">
    <source>
        <dbReference type="Proteomes" id="UP000014500"/>
    </source>
</evidence>
<organism evidence="1 2">
    <name type="scientific">Strigamia maritima</name>
    <name type="common">European centipede</name>
    <name type="synonym">Geophilus maritimus</name>
    <dbReference type="NCBI Taxonomy" id="126957"/>
    <lineage>
        <taxon>Eukaryota</taxon>
        <taxon>Metazoa</taxon>
        <taxon>Ecdysozoa</taxon>
        <taxon>Arthropoda</taxon>
        <taxon>Myriapoda</taxon>
        <taxon>Chilopoda</taxon>
        <taxon>Pleurostigmophora</taxon>
        <taxon>Geophilomorpha</taxon>
        <taxon>Linotaeniidae</taxon>
        <taxon>Strigamia</taxon>
    </lineage>
</organism>
<sequence>MRDVVEWPENIIPD</sequence>
<reference evidence="2" key="1">
    <citation type="submission" date="2011-05" db="EMBL/GenBank/DDBJ databases">
        <authorList>
            <person name="Richards S.R."/>
            <person name="Qu J."/>
            <person name="Jiang H."/>
            <person name="Jhangiani S.N."/>
            <person name="Agravi P."/>
            <person name="Goodspeed R."/>
            <person name="Gross S."/>
            <person name="Mandapat C."/>
            <person name="Jackson L."/>
            <person name="Mathew T."/>
            <person name="Pu L."/>
            <person name="Thornton R."/>
            <person name="Saada N."/>
            <person name="Wilczek-Boney K.B."/>
            <person name="Lee S."/>
            <person name="Kovar C."/>
            <person name="Wu Y."/>
            <person name="Scherer S.E."/>
            <person name="Worley K.C."/>
            <person name="Muzny D.M."/>
            <person name="Gibbs R."/>
        </authorList>
    </citation>
    <scope>NUCLEOTIDE SEQUENCE</scope>
    <source>
        <strain evidence="2">Brora</strain>
    </source>
</reference>
<accession>T1JLH2</accession>
<proteinExistence type="predicted"/>